<comment type="caution">
    <text evidence="2">The sequence shown here is derived from an EMBL/GenBank/DDBJ whole genome shotgun (WGS) entry which is preliminary data.</text>
</comment>
<reference evidence="2 3" key="1">
    <citation type="submission" date="2022-10" db="EMBL/GenBank/DDBJ databases">
        <title>Pararhodobacter sp. nov., isolated from marine algae.</title>
        <authorList>
            <person name="Choi B.J."/>
            <person name="Kim J.M."/>
            <person name="Lee J.K."/>
            <person name="Choi D.G."/>
            <person name="Jeon C.O."/>
        </authorList>
    </citation>
    <scope>NUCLEOTIDE SEQUENCE [LARGE SCALE GENOMIC DNA]</scope>
    <source>
        <strain evidence="2 3">ZQ420</strain>
    </source>
</reference>
<dbReference type="InterPro" id="IPR016181">
    <property type="entry name" value="Acyl_CoA_acyltransferase"/>
</dbReference>
<protein>
    <submittedName>
        <fullName evidence="2">GNAT family N-acetyltransferase</fullName>
    </submittedName>
</protein>
<dbReference type="EMBL" id="JAPDFL010000001">
    <property type="protein sequence ID" value="MCW1931231.1"/>
    <property type="molecule type" value="Genomic_DNA"/>
</dbReference>
<evidence type="ECO:0000259" key="1">
    <source>
        <dbReference type="Pfam" id="PF13302"/>
    </source>
</evidence>
<dbReference type="Gene3D" id="3.40.630.30">
    <property type="match status" value="1"/>
</dbReference>
<dbReference type="InterPro" id="IPR051531">
    <property type="entry name" value="N-acetyltransferase"/>
</dbReference>
<sequence>MTPHPAPIADFATERLSVVRWAPILCDPAQRRALEDELDTLLSAGVLGDLPPSMQRQATGQTVSAWIDDRAVESDVFVLRGLNGHELVGLLILNTTADPVPSLHLGYLLDQAVWGRGYATELVCGLLDVAQRAAPLHLIGGVSRDNPASARVLQKAGSTLEQATDDTDFYACALLA</sequence>
<gene>
    <name evidence="2" type="ORF">OKW52_02840</name>
</gene>
<evidence type="ECO:0000313" key="3">
    <source>
        <dbReference type="Proteomes" id="UP001208938"/>
    </source>
</evidence>
<proteinExistence type="predicted"/>
<keyword evidence="3" id="KW-1185">Reference proteome</keyword>
<name>A0ABT3GUM5_9RHOB</name>
<organism evidence="2 3">
    <name type="scientific">Pararhodobacter zhoushanensis</name>
    <dbReference type="NCBI Taxonomy" id="2479545"/>
    <lineage>
        <taxon>Bacteria</taxon>
        <taxon>Pseudomonadati</taxon>
        <taxon>Pseudomonadota</taxon>
        <taxon>Alphaproteobacteria</taxon>
        <taxon>Rhodobacterales</taxon>
        <taxon>Paracoccaceae</taxon>
        <taxon>Pararhodobacter</taxon>
    </lineage>
</organism>
<dbReference type="Pfam" id="PF13302">
    <property type="entry name" value="Acetyltransf_3"/>
    <property type="match status" value="1"/>
</dbReference>
<dbReference type="PANTHER" id="PTHR43792">
    <property type="entry name" value="GNAT FAMILY, PUTATIVE (AFU_ORTHOLOGUE AFUA_3G00765)-RELATED-RELATED"/>
    <property type="match status" value="1"/>
</dbReference>
<evidence type="ECO:0000313" key="2">
    <source>
        <dbReference type="EMBL" id="MCW1931231.1"/>
    </source>
</evidence>
<dbReference type="InterPro" id="IPR000182">
    <property type="entry name" value="GNAT_dom"/>
</dbReference>
<dbReference type="Proteomes" id="UP001208938">
    <property type="component" value="Unassembled WGS sequence"/>
</dbReference>
<dbReference type="SUPFAM" id="SSF55729">
    <property type="entry name" value="Acyl-CoA N-acyltransferases (Nat)"/>
    <property type="match status" value="1"/>
</dbReference>
<feature type="domain" description="N-acetyltransferase" evidence="1">
    <location>
        <begin position="62"/>
        <end position="157"/>
    </location>
</feature>
<dbReference type="RefSeq" id="WP_264504365.1">
    <property type="nucleotide sequence ID" value="NZ_JAPDFL010000001.1"/>
</dbReference>
<accession>A0ABT3GUM5</accession>